<dbReference type="Pfam" id="PF22725">
    <property type="entry name" value="GFO_IDH_MocA_C3"/>
    <property type="match status" value="1"/>
</dbReference>
<dbReference type="EMBL" id="RPHB01000009">
    <property type="protein sequence ID" value="MBW3469693.1"/>
    <property type="molecule type" value="Genomic_DNA"/>
</dbReference>
<sequence>MNLYTKLLSFLLFFVLHFQVIAQTKFVMAGLTHGHSHWIFQPSFQGDFELVGVFEPNTEVARQFQERYGLEESLFFEGLESMLNETNPEGVLAFGPISQHIEIVRAAAPRGIHVMVEKPLAYSREEAEEMEQLAKKHEIHLLTNYETSWYPSTDALIHKGKTEEDQFGRVRKAVFHHGHRGPKEIGVGKEFLDWLTDPEQNGAGALVDFGCYGANIMTLLMDGKLPQSVTAITQTHKPDVYSHVEDEATILLAYEGAQAIIQASWNWPFDRKDMDVYFEKGYIRAPEKERIDMRFGNQKEEMVQFLDKKQTGTYENPFQYFAEVIRGQINLPPYGLYTLENNVIVSKILDAAIESAKTGQTVHLTP</sequence>
<dbReference type="InterPro" id="IPR000683">
    <property type="entry name" value="Gfo/Idh/MocA-like_OxRdtase_N"/>
</dbReference>
<dbReference type="RefSeq" id="WP_219292971.1">
    <property type="nucleotide sequence ID" value="NZ_RPHB01000009.1"/>
</dbReference>
<evidence type="ECO:0000259" key="2">
    <source>
        <dbReference type="Pfam" id="PF22725"/>
    </source>
</evidence>
<dbReference type="GO" id="GO:0000166">
    <property type="term" value="F:nucleotide binding"/>
    <property type="evidence" value="ECO:0007669"/>
    <property type="project" value="InterPro"/>
</dbReference>
<dbReference type="Proteomes" id="UP000727490">
    <property type="component" value="Unassembled WGS sequence"/>
</dbReference>
<keyword evidence="4" id="KW-1185">Reference proteome</keyword>
<feature type="domain" description="Gfo/Idh/MocA-like oxidoreductase N-terminal" evidence="1">
    <location>
        <begin position="26"/>
        <end position="142"/>
    </location>
</feature>
<feature type="domain" description="GFO/IDH/MocA-like oxidoreductase" evidence="2">
    <location>
        <begin position="163"/>
        <end position="284"/>
    </location>
</feature>
<proteinExistence type="predicted"/>
<evidence type="ECO:0000313" key="4">
    <source>
        <dbReference type="Proteomes" id="UP000727490"/>
    </source>
</evidence>
<name>A0A951IZF5_9BACT</name>
<protein>
    <submittedName>
        <fullName evidence="3">Gfo/Idh/MocA family oxidoreductase</fullName>
    </submittedName>
</protein>
<dbReference type="PANTHER" id="PTHR43377">
    <property type="entry name" value="BILIVERDIN REDUCTASE A"/>
    <property type="match status" value="1"/>
</dbReference>
<comment type="caution">
    <text evidence="3">The sequence shown here is derived from an EMBL/GenBank/DDBJ whole genome shotgun (WGS) entry which is preliminary data.</text>
</comment>
<dbReference type="PANTHER" id="PTHR43377:SF1">
    <property type="entry name" value="BILIVERDIN REDUCTASE A"/>
    <property type="match status" value="1"/>
</dbReference>
<organism evidence="3 4">
    <name type="scientific">Arthrospiribacter ruber</name>
    <dbReference type="NCBI Taxonomy" id="2487934"/>
    <lineage>
        <taxon>Bacteria</taxon>
        <taxon>Pseudomonadati</taxon>
        <taxon>Bacteroidota</taxon>
        <taxon>Cytophagia</taxon>
        <taxon>Cytophagales</taxon>
        <taxon>Cyclobacteriaceae</taxon>
        <taxon>Arthrospiribacter</taxon>
    </lineage>
</organism>
<gene>
    <name evidence="3" type="ORF">EGN73_18005</name>
</gene>
<dbReference type="InterPro" id="IPR055170">
    <property type="entry name" value="GFO_IDH_MocA-like_dom"/>
</dbReference>
<dbReference type="Pfam" id="PF01408">
    <property type="entry name" value="GFO_IDH_MocA"/>
    <property type="match status" value="1"/>
</dbReference>
<dbReference type="AlphaFoldDB" id="A0A951IZF5"/>
<dbReference type="InterPro" id="IPR051450">
    <property type="entry name" value="Gfo/Idh/MocA_Oxidoreductases"/>
</dbReference>
<evidence type="ECO:0000259" key="1">
    <source>
        <dbReference type="Pfam" id="PF01408"/>
    </source>
</evidence>
<evidence type="ECO:0000313" key="3">
    <source>
        <dbReference type="EMBL" id="MBW3469693.1"/>
    </source>
</evidence>
<accession>A0A951IZF5</accession>
<reference evidence="3 4" key="1">
    <citation type="journal article" date="2020" name="Syst. Appl. Microbiol.">
        <title>Arthrospiribacter ruber gen. nov., sp. nov., a novel bacterium isolated from Arthrospira cultures.</title>
        <authorList>
            <person name="Waleron M."/>
            <person name="Misztak A."/>
            <person name="Waleron M.M."/>
            <person name="Furmaniak M."/>
            <person name="Mrozik A."/>
            <person name="Waleron K."/>
        </authorList>
    </citation>
    <scope>NUCLEOTIDE SEQUENCE [LARGE SCALE GENOMIC DNA]</scope>
    <source>
        <strain evidence="3 4">DPMB0001</strain>
    </source>
</reference>